<name>A0ABX6R7L9_PSEMX</name>
<keyword evidence="16" id="KW-0675">Receptor</keyword>
<dbReference type="PANTHER" id="PTHR32552:SF81">
    <property type="entry name" value="TONB-DEPENDENT OUTER MEMBRANE RECEPTOR"/>
    <property type="match status" value="1"/>
</dbReference>
<keyword evidence="5 11" id="KW-0812">Transmembrane</keyword>
<dbReference type="SUPFAM" id="SSF56935">
    <property type="entry name" value="Porins"/>
    <property type="match status" value="1"/>
</dbReference>
<feature type="domain" description="TonB-dependent receptor plug" evidence="15">
    <location>
        <begin position="58"/>
        <end position="165"/>
    </location>
</feature>
<keyword evidence="3 11" id="KW-1134">Transmembrane beta strand</keyword>
<dbReference type="RefSeq" id="WP_185894179.1">
    <property type="nucleotide sequence ID" value="NZ_CP060028.1"/>
</dbReference>
<feature type="signal peptide" evidence="13">
    <location>
        <begin position="1"/>
        <end position="31"/>
    </location>
</feature>
<dbReference type="Pfam" id="PF00593">
    <property type="entry name" value="TonB_dep_Rec_b-barrel"/>
    <property type="match status" value="1"/>
</dbReference>
<evidence type="ECO:0000256" key="1">
    <source>
        <dbReference type="ARBA" id="ARBA00004571"/>
    </source>
</evidence>
<evidence type="ECO:0000259" key="14">
    <source>
        <dbReference type="Pfam" id="PF00593"/>
    </source>
</evidence>
<protein>
    <submittedName>
        <fullName evidence="16">TonB-dependent receptor</fullName>
    </submittedName>
</protein>
<keyword evidence="4" id="KW-0410">Iron transport</keyword>
<dbReference type="Pfam" id="PF07715">
    <property type="entry name" value="Plug"/>
    <property type="match status" value="1"/>
</dbReference>
<keyword evidence="6" id="KW-0408">Iron</keyword>
<gene>
    <name evidence="16" type="ORF">H4W19_10125</name>
</gene>
<evidence type="ECO:0000256" key="10">
    <source>
        <dbReference type="ARBA" id="ARBA00023237"/>
    </source>
</evidence>
<keyword evidence="8 12" id="KW-0798">TonB box</keyword>
<feature type="domain" description="TonB-dependent receptor-like beta-barrel" evidence="14">
    <location>
        <begin position="274"/>
        <end position="778"/>
    </location>
</feature>
<sequence length="816" mass="89676">MKVTQRNLVVGLRRALFGGCVVLGAGGTAWAQSTPQGEQDATNLDAIVVTAQSRQQELQDVPIALQVVDQQLLDDVAADNLGDIDAFVPGLVVDAAQPTQPSFRLRGVETSDFGIGTDPAVGVFVDGVYGGRGGGVLLPFVDVERIEVLKGPQGTLFGRNTAAGAISLVTRRPQNETEARLRLRLGNYGKQYADAMWNLPTGDNSALRFNALFNHSDGWFQDGATGKDLGGENVWATRAAWQVGLGENTTALVSWDHESLDQNGRVTTGIVPLPAYPQRPPVPVDPDDYLDPRDIPTYSDATNAEWRTFDGVTLIVDHALTWGHLTSTTSWRQYDALNQTEEDGTNRADLYIDSVNTESNETFYQEFKFAGSNARLDWVAGASFFKEDADQTSEVNTNTAAVDNIVRNLGIAPTPDGSLFGFTSFLAQSAGIPVSLVGDRWNERFTNTLSTTAYAAFGDVIWRATDKLNLTFGLRYTRDEKDFTWLNTPRNAPELEAKLDLLESLGFFDALAQMGIPITRELLTFDMAFIDPPAMVNKGVLVRDKRSWSDFSPRFVVDYHFNDKAMVFGSLAKGYKAGGFNALQIGPAFENEDVWNAEVGIKQSFGRFSYNASLFHYRYDNRQSIRLIDPDPNNPVDIPRFVFDTGDLEATGIDFDMRWKVTDAFTLDAQAEWIDSKYKDYVTPEGVDLDGEPTGEPRFTASVGAAYKMSLGDSGDLRLSARHAYRGRTRCNAGSDLQGDCGVNALLDIGEPRERTDVRVGWTSPQGTWSWAVYGNNIFDNQYVKGLNTYGRGPLGVVGATISEPRTYGMEVAVKF</sequence>
<dbReference type="InterPro" id="IPR036942">
    <property type="entry name" value="Beta-barrel_TonB_sf"/>
</dbReference>
<evidence type="ECO:0000256" key="5">
    <source>
        <dbReference type="ARBA" id="ARBA00022692"/>
    </source>
</evidence>
<comment type="similarity">
    <text evidence="11 12">Belongs to the TonB-dependent receptor family.</text>
</comment>
<dbReference type="Gene3D" id="2.40.170.20">
    <property type="entry name" value="TonB-dependent receptor, beta-barrel domain"/>
    <property type="match status" value="1"/>
</dbReference>
<evidence type="ECO:0000256" key="6">
    <source>
        <dbReference type="ARBA" id="ARBA00023004"/>
    </source>
</evidence>
<dbReference type="PANTHER" id="PTHR32552">
    <property type="entry name" value="FERRICHROME IRON RECEPTOR-RELATED"/>
    <property type="match status" value="1"/>
</dbReference>
<organism evidence="16 17">
    <name type="scientific">Pseudoxanthomonas mexicana</name>
    <dbReference type="NCBI Taxonomy" id="128785"/>
    <lineage>
        <taxon>Bacteria</taxon>
        <taxon>Pseudomonadati</taxon>
        <taxon>Pseudomonadota</taxon>
        <taxon>Gammaproteobacteria</taxon>
        <taxon>Lysobacterales</taxon>
        <taxon>Lysobacteraceae</taxon>
        <taxon>Pseudoxanthomonas</taxon>
    </lineage>
</organism>
<evidence type="ECO:0000313" key="16">
    <source>
        <dbReference type="EMBL" id="QND78756.1"/>
    </source>
</evidence>
<evidence type="ECO:0000256" key="7">
    <source>
        <dbReference type="ARBA" id="ARBA00023065"/>
    </source>
</evidence>
<reference evidence="16 17" key="1">
    <citation type="submission" date="2020-08" db="EMBL/GenBank/DDBJ databases">
        <title>Streptomycin resistant and MDR strain, P. mexicana.</title>
        <authorList>
            <person name="Ganesh-kumar S."/>
            <person name="Zhe T."/>
            <person name="Yu Z."/>
            <person name="Min Y."/>
        </authorList>
    </citation>
    <scope>NUCLEOTIDE SEQUENCE [LARGE SCALE GENOMIC DNA]</scope>
    <source>
        <strain evidence="16 17">GTZY</strain>
    </source>
</reference>
<keyword evidence="17" id="KW-1185">Reference proteome</keyword>
<keyword evidence="7" id="KW-0406">Ion transport</keyword>
<keyword evidence="2 11" id="KW-0813">Transport</keyword>
<evidence type="ECO:0000256" key="9">
    <source>
        <dbReference type="ARBA" id="ARBA00023136"/>
    </source>
</evidence>
<dbReference type="PROSITE" id="PS52016">
    <property type="entry name" value="TONB_DEPENDENT_REC_3"/>
    <property type="match status" value="1"/>
</dbReference>
<evidence type="ECO:0000256" key="12">
    <source>
        <dbReference type="RuleBase" id="RU003357"/>
    </source>
</evidence>
<comment type="subcellular location">
    <subcellularLocation>
        <location evidence="1 11">Cell outer membrane</location>
        <topology evidence="1 11">Multi-pass membrane protein</topology>
    </subcellularLocation>
</comment>
<accession>A0ABX6R7L9</accession>
<evidence type="ECO:0000256" key="3">
    <source>
        <dbReference type="ARBA" id="ARBA00022452"/>
    </source>
</evidence>
<keyword evidence="10 11" id="KW-0998">Cell outer membrane</keyword>
<evidence type="ECO:0000259" key="15">
    <source>
        <dbReference type="Pfam" id="PF07715"/>
    </source>
</evidence>
<dbReference type="InterPro" id="IPR012910">
    <property type="entry name" value="Plug_dom"/>
</dbReference>
<keyword evidence="9 11" id="KW-0472">Membrane</keyword>
<evidence type="ECO:0000256" key="4">
    <source>
        <dbReference type="ARBA" id="ARBA00022496"/>
    </source>
</evidence>
<proteinExistence type="inferred from homology"/>
<dbReference type="InterPro" id="IPR000531">
    <property type="entry name" value="Beta-barrel_TonB"/>
</dbReference>
<evidence type="ECO:0000313" key="17">
    <source>
        <dbReference type="Proteomes" id="UP000515506"/>
    </source>
</evidence>
<evidence type="ECO:0000256" key="2">
    <source>
        <dbReference type="ARBA" id="ARBA00022448"/>
    </source>
</evidence>
<dbReference type="InterPro" id="IPR039426">
    <property type="entry name" value="TonB-dep_rcpt-like"/>
</dbReference>
<dbReference type="Proteomes" id="UP000515506">
    <property type="component" value="Chromosome"/>
</dbReference>
<evidence type="ECO:0000256" key="8">
    <source>
        <dbReference type="ARBA" id="ARBA00023077"/>
    </source>
</evidence>
<feature type="chain" id="PRO_5046680099" evidence="13">
    <location>
        <begin position="32"/>
        <end position="816"/>
    </location>
</feature>
<dbReference type="EMBL" id="CP060028">
    <property type="protein sequence ID" value="QND78756.1"/>
    <property type="molecule type" value="Genomic_DNA"/>
</dbReference>
<evidence type="ECO:0000256" key="11">
    <source>
        <dbReference type="PROSITE-ProRule" id="PRU01360"/>
    </source>
</evidence>
<keyword evidence="13" id="KW-0732">Signal</keyword>
<evidence type="ECO:0000256" key="13">
    <source>
        <dbReference type="SAM" id="SignalP"/>
    </source>
</evidence>